<protein>
    <submittedName>
        <fullName evidence="2">Uncharacterized protein</fullName>
    </submittedName>
</protein>
<organism evidence="2 3">
    <name type="scientific">Escallonia herrerae</name>
    <dbReference type="NCBI Taxonomy" id="1293975"/>
    <lineage>
        <taxon>Eukaryota</taxon>
        <taxon>Viridiplantae</taxon>
        <taxon>Streptophyta</taxon>
        <taxon>Embryophyta</taxon>
        <taxon>Tracheophyta</taxon>
        <taxon>Spermatophyta</taxon>
        <taxon>Magnoliopsida</taxon>
        <taxon>eudicotyledons</taxon>
        <taxon>Gunneridae</taxon>
        <taxon>Pentapetalae</taxon>
        <taxon>asterids</taxon>
        <taxon>campanulids</taxon>
        <taxon>Escalloniales</taxon>
        <taxon>Escalloniaceae</taxon>
        <taxon>Escallonia</taxon>
    </lineage>
</organism>
<gene>
    <name evidence="2" type="ORF">RJ639_013427</name>
</gene>
<evidence type="ECO:0000313" key="2">
    <source>
        <dbReference type="EMBL" id="KAK3007573.1"/>
    </source>
</evidence>
<sequence>METRNAHFFEDVFPYKVAQERNSLERTSMDQDPSQEEDEPRRSKRARMSTSYKLLRLPISCGMLPDILFDPSDNVSSLDDRLVQFVKEPMKLKSSSLFNPNRFPLSCRYIKSRRFPRFVGIGPVKSFLDMVKSRSPEALAIEGGNEPENLLPPSNGKYKSVMYRTAVNNKGSMMSELCTSPCWFRQKSTGKLAIPPL</sequence>
<name>A0AA89AMU4_9ASTE</name>
<evidence type="ECO:0000256" key="1">
    <source>
        <dbReference type="SAM" id="MobiDB-lite"/>
    </source>
</evidence>
<feature type="compositionally biased region" description="Basic and acidic residues" evidence="1">
    <location>
        <begin position="20"/>
        <end position="29"/>
    </location>
</feature>
<proteinExistence type="predicted"/>
<dbReference type="AlphaFoldDB" id="A0AA89AMU4"/>
<accession>A0AA89AMU4</accession>
<evidence type="ECO:0000313" key="3">
    <source>
        <dbReference type="Proteomes" id="UP001188597"/>
    </source>
</evidence>
<feature type="region of interest" description="Disordered" evidence="1">
    <location>
        <begin position="20"/>
        <end position="47"/>
    </location>
</feature>
<dbReference type="EMBL" id="JAVXUP010001847">
    <property type="protein sequence ID" value="KAK3007573.1"/>
    <property type="molecule type" value="Genomic_DNA"/>
</dbReference>
<comment type="caution">
    <text evidence="2">The sequence shown here is derived from an EMBL/GenBank/DDBJ whole genome shotgun (WGS) entry which is preliminary data.</text>
</comment>
<dbReference type="Proteomes" id="UP001188597">
    <property type="component" value="Unassembled WGS sequence"/>
</dbReference>
<reference evidence="2" key="1">
    <citation type="submission" date="2022-12" db="EMBL/GenBank/DDBJ databases">
        <title>Draft genome assemblies for two species of Escallonia (Escalloniales).</title>
        <authorList>
            <person name="Chanderbali A."/>
            <person name="Dervinis C."/>
            <person name="Anghel I."/>
            <person name="Soltis D."/>
            <person name="Soltis P."/>
            <person name="Zapata F."/>
        </authorList>
    </citation>
    <scope>NUCLEOTIDE SEQUENCE</scope>
    <source>
        <strain evidence="2">UCBG64.0493</strain>
        <tissue evidence="2">Leaf</tissue>
    </source>
</reference>
<keyword evidence="3" id="KW-1185">Reference proteome</keyword>